<dbReference type="SMART" id="SM00882">
    <property type="entry name" value="CoA_trans"/>
    <property type="match status" value="2"/>
</dbReference>
<dbReference type="InterPro" id="IPR002557">
    <property type="entry name" value="Chitin-bd_dom"/>
</dbReference>
<dbReference type="Gene3D" id="2.170.140.10">
    <property type="entry name" value="Chitin binding domain"/>
    <property type="match status" value="1"/>
</dbReference>
<dbReference type="PROSITE" id="PS50940">
    <property type="entry name" value="CHIT_BIND_II"/>
    <property type="match status" value="1"/>
</dbReference>
<dbReference type="Pfam" id="PF01144">
    <property type="entry name" value="CoA_trans"/>
    <property type="match status" value="2"/>
</dbReference>
<name>A0AAW0SNW3_SCYPA</name>
<feature type="compositionally biased region" description="Polar residues" evidence="10">
    <location>
        <begin position="273"/>
        <end position="294"/>
    </location>
</feature>
<evidence type="ECO:0000256" key="5">
    <source>
        <dbReference type="ARBA" id="ARBA00022679"/>
    </source>
</evidence>
<dbReference type="EMBL" id="JARAKH010000048">
    <property type="protein sequence ID" value="KAK8376786.1"/>
    <property type="molecule type" value="Genomic_DNA"/>
</dbReference>
<feature type="region of interest" description="Disordered" evidence="10">
    <location>
        <begin position="521"/>
        <end position="715"/>
    </location>
</feature>
<dbReference type="InterPro" id="IPR036508">
    <property type="entry name" value="Chitin-bd_dom_sf"/>
</dbReference>
<protein>
    <recommendedName>
        <fullName evidence="9">3-oxoacid CoA-transferase</fullName>
        <ecNumber evidence="4">2.8.3.5</ecNumber>
    </recommendedName>
    <alternativeName>
        <fullName evidence="9">3-oxoacid CoA-transferase</fullName>
    </alternativeName>
</protein>
<dbReference type="GO" id="GO:0005739">
    <property type="term" value="C:mitochondrion"/>
    <property type="evidence" value="ECO:0007669"/>
    <property type="project" value="UniProtKB-SubCell"/>
</dbReference>
<dbReference type="InterPro" id="IPR012791">
    <property type="entry name" value="3-oxoacid_CoA-transf_B"/>
</dbReference>
<reference evidence="13 14" key="1">
    <citation type="submission" date="2023-03" db="EMBL/GenBank/DDBJ databases">
        <title>High-quality genome of Scylla paramamosain provides insights in environmental adaptation.</title>
        <authorList>
            <person name="Zhang L."/>
        </authorList>
    </citation>
    <scope>NUCLEOTIDE SEQUENCE [LARGE SCALE GENOMIC DNA]</scope>
    <source>
        <strain evidence="13">LZ_2023a</strain>
        <tissue evidence="13">Muscle</tissue>
    </source>
</reference>
<dbReference type="Proteomes" id="UP001487740">
    <property type="component" value="Unassembled WGS sequence"/>
</dbReference>
<dbReference type="NCBIfam" id="TIGR02429">
    <property type="entry name" value="pcaI_scoA_fam"/>
    <property type="match status" value="1"/>
</dbReference>
<evidence type="ECO:0000256" key="3">
    <source>
        <dbReference type="ARBA" id="ARBA00007154"/>
    </source>
</evidence>
<keyword evidence="14" id="KW-1185">Reference proteome</keyword>
<evidence type="ECO:0000256" key="9">
    <source>
        <dbReference type="ARBA" id="ARBA00075112"/>
    </source>
</evidence>
<feature type="chain" id="PRO_5043474805" description="3-oxoacid CoA-transferase" evidence="11">
    <location>
        <begin position="33"/>
        <end position="1244"/>
    </location>
</feature>
<dbReference type="PANTHER" id="PTHR13707">
    <property type="entry name" value="KETOACID-COENZYME A TRANSFERASE"/>
    <property type="match status" value="1"/>
</dbReference>
<dbReference type="PROSITE" id="PS01274">
    <property type="entry name" value="COA_TRANSF_2"/>
    <property type="match status" value="1"/>
</dbReference>
<evidence type="ECO:0000256" key="2">
    <source>
        <dbReference type="ARBA" id="ARBA00004753"/>
    </source>
</evidence>
<keyword evidence="7" id="KW-0496">Mitochondrion</keyword>
<proteinExistence type="inferred from homology"/>
<dbReference type="SUPFAM" id="SSF57625">
    <property type="entry name" value="Invertebrate chitin-binding proteins"/>
    <property type="match status" value="1"/>
</dbReference>
<dbReference type="EC" id="2.8.3.5" evidence="4"/>
<evidence type="ECO:0000256" key="7">
    <source>
        <dbReference type="ARBA" id="ARBA00023128"/>
    </source>
</evidence>
<comment type="caution">
    <text evidence="13">The sequence shown here is derived from an EMBL/GenBank/DDBJ whole genome shotgun (WGS) entry which is preliminary data.</text>
</comment>
<sequence length="1244" mass="135444">MGGGRRRCQGTSSCRVFLLAAVVLCCVGSAAGICVVDNKKGWFVSCGVRDSYLFRLKDYGGINANFDFSLGFGNEKGFPFSIKNTKGKHHYHRRKDEAGGILTSGEITGEDVTSEGGSGGGPWLQPRPNLRPPPQVYNTLERSSVAHSEGDGTQSVGDGSSVPSSGAQNVHFSGSTDGGTAGDAGSSYVATNHLPSVATRGGRPWLRPARRRTGTRRSSSSSFFRRLMAWLPWPFGEASWFSRGSNDPNLRADSRKSHFRVIHQPTGNDLAASHQSFNTKQSSFPQPFSPQTQSFAAPPFLTPPFGAPPFSPFQPFPQPPQPQSHVSPPRTVGPQVADVLQVSPDTPADTDHVPSFAAKVFVVREAPKDYYPPGYSPANSHGHHSVEVPRTKFFCEEQHYLPGLYADTQLGCKVFHMCLPAAVGNTMTSFLCPNMTLFDQSILQCNWWYYVRCEDSHLNYDANLPLALSYRKVNAAQLPLTAIKDYNSLSLLDISARTPRKLDGGAEGGAVGRMGLADVEEEKEEGMEDGSFATRKDETVGRDFEEEEVKRGGQETGRKDADEEETKMEEGEIVTSDTEEEQAKNGKTEAGRRDDEEETENGEQKTYKIDNEGEETENEEQETLDSDTEQYETKNEKETDERDPEEEESENRKDEKARSDVGEKEADNGKEKTVRDENEEEEDQDRVKSTVRKLAAGNAKDPDRDPANPGGSKTKMASVSLCRHIFRLSPRLTSHPAPLLARQPYLVSACSLSTSAHRDAKIYESSLEAVKDIAPGSKLLVGGFGLCGIPENLIAGLLQTKADGLTVVSNNAGVDNFGLGLLLNQRQIKRMISSYVGENAEFERQYLSGELEVELTPQGTLAERCRAGGAGIPAFFTPTGYGTLVHEGGSPIKYGAKGVVELQSAPRECRDFGGRSYIMEEAITGDFALIKAWKADKAGNLIFRKTARNFNQAMVKAARITVVEVEELVEVGEIGEDQVHIPAIYVDRLVVGEKYEKRIERLTLKKGKSSASAATQNPAIAMRERIVRRAALEFQHGMYANLGIGMPMLASNYIPDGMDVQLQSENGVLGLGPFPAPGEQDPDLINAGKQTVTTVPGASYFSSDDSFAMIRGGHVDLTILGAMEVSQYGDLANWMIPGKMVKGMGGAMDLVSSPNTKVVVTMEHLDKKGGHKIVENCSLPLTGKNCVDLIITDKCVFTVNKEEGLTLTEIAEGVSVEDIVSSTGCLFSVADDLKTMAQIEVPEE</sequence>
<dbReference type="NCBIfam" id="TIGR02428">
    <property type="entry name" value="pcaJ_scoB_fam"/>
    <property type="match status" value="1"/>
</dbReference>
<accession>A0AAW0SNW3</accession>
<evidence type="ECO:0000259" key="12">
    <source>
        <dbReference type="PROSITE" id="PS50940"/>
    </source>
</evidence>
<keyword evidence="6" id="KW-0809">Transit peptide</keyword>
<evidence type="ECO:0000256" key="1">
    <source>
        <dbReference type="ARBA" id="ARBA00004173"/>
    </source>
</evidence>
<feature type="compositionally biased region" description="Basic and acidic residues" evidence="10">
    <location>
        <begin position="602"/>
        <end position="611"/>
    </location>
</feature>
<evidence type="ECO:0000256" key="10">
    <source>
        <dbReference type="SAM" id="MobiDB-lite"/>
    </source>
</evidence>
<keyword evidence="5" id="KW-0808">Transferase</keyword>
<feature type="compositionally biased region" description="Basic and acidic residues" evidence="10">
    <location>
        <begin position="650"/>
        <end position="676"/>
    </location>
</feature>
<feature type="compositionally biased region" description="Basic and acidic residues" evidence="10">
    <location>
        <begin position="631"/>
        <end position="640"/>
    </location>
</feature>
<dbReference type="AlphaFoldDB" id="A0AAW0SNW3"/>
<feature type="region of interest" description="Disordered" evidence="10">
    <location>
        <begin position="89"/>
        <end position="218"/>
    </location>
</feature>
<gene>
    <name evidence="13" type="ORF">O3P69_010005</name>
</gene>
<feature type="signal peptide" evidence="11">
    <location>
        <begin position="1"/>
        <end position="32"/>
    </location>
</feature>
<evidence type="ECO:0000256" key="11">
    <source>
        <dbReference type="SAM" id="SignalP"/>
    </source>
</evidence>
<dbReference type="GO" id="GO:0008260">
    <property type="term" value="F:succinyl-CoA:3-oxo-acid CoA-transferase activity"/>
    <property type="evidence" value="ECO:0007669"/>
    <property type="project" value="UniProtKB-EC"/>
</dbReference>
<dbReference type="SUPFAM" id="SSF100950">
    <property type="entry name" value="NagB/RpiA/CoA transferase-like"/>
    <property type="match status" value="2"/>
</dbReference>
<dbReference type="FunFam" id="3.40.1080.10:FF:000001">
    <property type="entry name" value="Succinyl-coa:3-ketoacid-coenzyme a transferase subunit b"/>
    <property type="match status" value="1"/>
</dbReference>
<feature type="domain" description="Chitin-binding type-2" evidence="12">
    <location>
        <begin position="392"/>
        <end position="455"/>
    </location>
</feature>
<dbReference type="InterPro" id="IPR037171">
    <property type="entry name" value="NagB/RpiA_transferase-like"/>
</dbReference>
<evidence type="ECO:0000313" key="13">
    <source>
        <dbReference type="EMBL" id="KAK8376786.1"/>
    </source>
</evidence>
<feature type="compositionally biased region" description="Low complexity" evidence="10">
    <location>
        <begin position="155"/>
        <end position="166"/>
    </location>
</feature>
<comment type="similarity">
    <text evidence="3">Belongs to the 3-oxoacid CoA-transferase family.</text>
</comment>
<organism evidence="13 14">
    <name type="scientific">Scylla paramamosain</name>
    <name type="common">Mud crab</name>
    <dbReference type="NCBI Taxonomy" id="85552"/>
    <lineage>
        <taxon>Eukaryota</taxon>
        <taxon>Metazoa</taxon>
        <taxon>Ecdysozoa</taxon>
        <taxon>Arthropoda</taxon>
        <taxon>Crustacea</taxon>
        <taxon>Multicrustacea</taxon>
        <taxon>Malacostraca</taxon>
        <taxon>Eumalacostraca</taxon>
        <taxon>Eucarida</taxon>
        <taxon>Decapoda</taxon>
        <taxon>Pleocyemata</taxon>
        <taxon>Brachyura</taxon>
        <taxon>Eubrachyura</taxon>
        <taxon>Portunoidea</taxon>
        <taxon>Portunidae</taxon>
        <taxon>Portuninae</taxon>
        <taxon>Scylla</taxon>
    </lineage>
</organism>
<feature type="compositionally biased region" description="Basic and acidic residues" evidence="10">
    <location>
        <begin position="534"/>
        <end position="561"/>
    </location>
</feature>
<keyword evidence="11" id="KW-0732">Signal</keyword>
<dbReference type="Gene3D" id="3.40.1080.10">
    <property type="entry name" value="Glutaconate Coenzyme A-transferase"/>
    <property type="match status" value="2"/>
</dbReference>
<evidence type="ECO:0000313" key="14">
    <source>
        <dbReference type="Proteomes" id="UP001487740"/>
    </source>
</evidence>
<evidence type="ECO:0000256" key="8">
    <source>
        <dbReference type="ARBA" id="ARBA00054372"/>
    </source>
</evidence>
<dbReference type="InterPro" id="IPR004165">
    <property type="entry name" value="CoA_trans_fam_I"/>
</dbReference>
<dbReference type="InterPro" id="IPR012792">
    <property type="entry name" value="3-oxoacid_CoA-transf_A"/>
</dbReference>
<feature type="compositionally biased region" description="Pro residues" evidence="10">
    <location>
        <begin position="300"/>
        <end position="322"/>
    </location>
</feature>
<feature type="compositionally biased region" description="Basic and acidic residues" evidence="10">
    <location>
        <begin position="581"/>
        <end position="594"/>
    </location>
</feature>
<dbReference type="FunFam" id="3.40.1080.10:FF:000002">
    <property type="entry name" value="Succinyl-CoA:3-ketoacid-coenzyme A transferase, mitochondrial"/>
    <property type="match status" value="1"/>
</dbReference>
<dbReference type="PANTHER" id="PTHR13707:SF23">
    <property type="entry name" value="SUCCINYL-COA:3-KETOACID-COENZYME A TRANSFERASE"/>
    <property type="match status" value="1"/>
</dbReference>
<feature type="compositionally biased region" description="Acidic residues" evidence="10">
    <location>
        <begin position="612"/>
        <end position="630"/>
    </location>
</feature>
<dbReference type="GO" id="GO:0008061">
    <property type="term" value="F:chitin binding"/>
    <property type="evidence" value="ECO:0007669"/>
    <property type="project" value="InterPro"/>
</dbReference>
<dbReference type="GO" id="GO:0005576">
    <property type="term" value="C:extracellular region"/>
    <property type="evidence" value="ECO:0007669"/>
    <property type="project" value="InterPro"/>
</dbReference>
<evidence type="ECO:0000256" key="6">
    <source>
        <dbReference type="ARBA" id="ARBA00022946"/>
    </source>
</evidence>
<dbReference type="Pfam" id="PF01607">
    <property type="entry name" value="CBM_14"/>
    <property type="match status" value="1"/>
</dbReference>
<feature type="compositionally biased region" description="Polar residues" evidence="10">
    <location>
        <begin position="136"/>
        <end position="154"/>
    </location>
</feature>
<evidence type="ECO:0000256" key="4">
    <source>
        <dbReference type="ARBA" id="ARBA00012490"/>
    </source>
</evidence>
<comment type="pathway">
    <text evidence="2">Ketone metabolism; succinyl-CoA degradation; acetoacetyl-CoA from succinyl-CoA: step 1/1.</text>
</comment>
<dbReference type="InterPro" id="IPR004164">
    <property type="entry name" value="CoA_transf_AS"/>
</dbReference>
<feature type="region of interest" description="Disordered" evidence="10">
    <location>
        <begin position="269"/>
        <end position="331"/>
    </location>
</feature>
<comment type="function">
    <text evidence="8">Key enzyme for ketone body catabolism. Transfers the CoA moiety from succinate to acetoacetate. Formation of the enzyme-CoA intermediate proceeds via an unstable anhydride species formed between the carboxylate groups of the enzyme and substrate.</text>
</comment>
<comment type="subcellular location">
    <subcellularLocation>
        <location evidence="1">Mitochondrion</location>
    </subcellularLocation>
</comment>